<dbReference type="FunFam" id="3.30.160.60:FF:001498">
    <property type="entry name" value="Zinc finger protein 404"/>
    <property type="match status" value="1"/>
</dbReference>
<dbReference type="PROSITE" id="PS00028">
    <property type="entry name" value="ZINC_FINGER_C2H2_1"/>
    <property type="match status" value="10"/>
</dbReference>
<dbReference type="SUPFAM" id="SSF57667">
    <property type="entry name" value="beta-beta-alpha zinc fingers"/>
    <property type="match status" value="7"/>
</dbReference>
<name>A0A6P5AFY7_BRABE</name>
<dbReference type="OrthoDB" id="3156061at2759"/>
<feature type="domain" description="C2H2-type" evidence="12">
    <location>
        <begin position="560"/>
        <end position="587"/>
    </location>
</feature>
<keyword evidence="6" id="KW-0862">Zinc</keyword>
<dbReference type="PANTHER" id="PTHR24394:SF44">
    <property type="entry name" value="ZINC FINGER PROTEIN 271-LIKE"/>
    <property type="match status" value="1"/>
</dbReference>
<evidence type="ECO:0000256" key="8">
    <source>
        <dbReference type="PROSITE-ProRule" id="PRU00042"/>
    </source>
</evidence>
<dbReference type="FunFam" id="3.30.160.60:FF:002343">
    <property type="entry name" value="Zinc finger protein 33A"/>
    <property type="match status" value="1"/>
</dbReference>
<proteinExistence type="inferred from homology"/>
<feature type="domain" description="C2H2-type" evidence="12">
    <location>
        <begin position="504"/>
        <end position="531"/>
    </location>
</feature>
<feature type="region of interest" description="Disordered" evidence="10">
    <location>
        <begin position="1"/>
        <end position="22"/>
    </location>
</feature>
<dbReference type="FunFam" id="3.30.160.60:FF:003749">
    <property type="match status" value="1"/>
</dbReference>
<dbReference type="GO" id="GO:0005634">
    <property type="term" value="C:nucleus"/>
    <property type="evidence" value="ECO:0007669"/>
    <property type="project" value="UniProtKB-SubCell"/>
</dbReference>
<evidence type="ECO:0000256" key="10">
    <source>
        <dbReference type="SAM" id="MobiDB-lite"/>
    </source>
</evidence>
<keyword evidence="5 8" id="KW-0863">Zinc-finger</keyword>
<dbReference type="InterPro" id="IPR011333">
    <property type="entry name" value="SKP1/BTB/POZ_sf"/>
</dbReference>
<dbReference type="RefSeq" id="XP_019645274.1">
    <property type="nucleotide sequence ID" value="XM_019789715.1"/>
</dbReference>
<evidence type="ECO:0000256" key="9">
    <source>
        <dbReference type="SAM" id="Coils"/>
    </source>
</evidence>
<dbReference type="Gene3D" id="3.30.710.10">
    <property type="entry name" value="Potassium Channel Kv1.1, Chain A"/>
    <property type="match status" value="1"/>
</dbReference>
<dbReference type="SMART" id="SM00355">
    <property type="entry name" value="ZnF_C2H2"/>
    <property type="match status" value="13"/>
</dbReference>
<feature type="compositionally biased region" description="Low complexity" evidence="10">
    <location>
        <begin position="268"/>
        <end position="278"/>
    </location>
</feature>
<dbReference type="PANTHER" id="PTHR24394">
    <property type="entry name" value="ZINC FINGER PROTEIN"/>
    <property type="match status" value="1"/>
</dbReference>
<dbReference type="Gene3D" id="3.30.160.60">
    <property type="entry name" value="Classic Zinc Finger"/>
    <property type="match status" value="12"/>
</dbReference>
<evidence type="ECO:0000256" key="5">
    <source>
        <dbReference type="ARBA" id="ARBA00022771"/>
    </source>
</evidence>
<feature type="coiled-coil region" evidence="9">
    <location>
        <begin position="725"/>
        <end position="759"/>
    </location>
</feature>
<feature type="domain" description="C2H2-type" evidence="12">
    <location>
        <begin position="588"/>
        <end position="615"/>
    </location>
</feature>
<evidence type="ECO:0000259" key="12">
    <source>
        <dbReference type="PROSITE" id="PS50157"/>
    </source>
</evidence>
<feature type="region of interest" description="Disordered" evidence="10">
    <location>
        <begin position="244"/>
        <end position="293"/>
    </location>
</feature>
<feature type="domain" description="C2H2-type" evidence="12">
    <location>
        <begin position="354"/>
        <end position="383"/>
    </location>
</feature>
<dbReference type="FunFam" id="3.30.160.60:FF:000065">
    <property type="entry name" value="B-cell CLL/lymphoma 6, member B"/>
    <property type="match status" value="2"/>
</dbReference>
<dbReference type="FunFam" id="3.30.160.60:FF:005123">
    <property type="match status" value="2"/>
</dbReference>
<keyword evidence="3" id="KW-0479">Metal-binding</keyword>
<dbReference type="FunFam" id="3.30.160.60:FF:003493">
    <property type="match status" value="2"/>
</dbReference>
<feature type="compositionally biased region" description="Basic and acidic residues" evidence="10">
    <location>
        <begin position="244"/>
        <end position="259"/>
    </location>
</feature>
<gene>
    <name evidence="14" type="primary">LOC109486021</name>
</gene>
<dbReference type="SMART" id="SM00225">
    <property type="entry name" value="BTB"/>
    <property type="match status" value="1"/>
</dbReference>
<evidence type="ECO:0000259" key="11">
    <source>
        <dbReference type="PROSITE" id="PS50097"/>
    </source>
</evidence>
<feature type="domain" description="C2H2-type" evidence="12">
    <location>
        <begin position="532"/>
        <end position="559"/>
    </location>
</feature>
<evidence type="ECO:0000313" key="13">
    <source>
        <dbReference type="Proteomes" id="UP000515135"/>
    </source>
</evidence>
<evidence type="ECO:0000256" key="7">
    <source>
        <dbReference type="ARBA" id="ARBA00023242"/>
    </source>
</evidence>
<feature type="compositionally biased region" description="Low complexity" evidence="10">
    <location>
        <begin position="208"/>
        <end position="223"/>
    </location>
</feature>
<dbReference type="AlphaFoldDB" id="A0A6P5AFY7"/>
<sequence>METHPPEPSTSTEDPAVMPPSATSSMRKFIHETPHHSKDILKKLNQQREDGLLCDVTIIVEGRRFRAHKSMLAACSSYFNSVFTRKDVKHIPFVEITDITAEGFSQVLEHTYTSKLALDENNVASVMEAAQVLKIIVISDICSKYLQSQLKRGVTIDLNAAGDGNHDYEDISESEASLGYQDDVENDEDYDPKKEGARVTATAKRCQTTTRSATAAAGGTNTAPKDDTLVGFSPLVGAGDKLMLTKESGEEQGEDVKPDVKRRRTESSEPATPEATPTSPLPPRRRRQRLSTETHTCNDCGKVCTTYGNLMQHQKNKHTDDKPFECEVCHQKFAQQGHFIRHQRLHELEKQEVFQCNICEDKSFGTVSNLTQHLKTDHTIKKNSKDKNCRCKLCKELFVRTPELIRHVQKMHLQSGEAMYKCDECDKPFKDVWKLNRHKMKHSGIKPFQCEICGAQFIAEDLLNTHQKRHTGENLHECEYCNMKFVEAGRLKEHIRKHTGEKPFPCTYCDMKFAHPNNLRIHTRKHTGEKPYVCEFCGQQFAYGTAYKFHRRIHTGEMPYQCQECGKRHRTKAGLDMHVRKHGGVRPFTCKYCQKGFWGKTDLVRHIRTHTGEKPYMCDVCGSRFAMSSQMYSHRRTHSDERPHRWVQIILALSSLKGSILAPSLYWICGLLFIGTGDFPYHCPLCGKGYTRSDKLKDHVKQHEKGRVTTVSRTRKPRTQPPAVAKQEQDMAQQWQQALQEAESASAQLSRTIDVHELQSLGVQTEHIVRPAPVQPTQVAVSTYPGNFVPQMIPQLMFNPSADERIHITAEEAQRLHIPVSVSVAADDRMHMPAESVERLPM</sequence>
<comment type="similarity">
    <text evidence="2">Belongs to the krueppel C2H2-type zinc-finger protein family.</text>
</comment>
<dbReference type="Pfam" id="PF00096">
    <property type="entry name" value="zf-C2H2"/>
    <property type="match status" value="9"/>
</dbReference>
<dbReference type="InterPro" id="IPR000210">
    <property type="entry name" value="BTB/POZ_dom"/>
</dbReference>
<feature type="domain" description="C2H2-type" evidence="12">
    <location>
        <begin position="420"/>
        <end position="447"/>
    </location>
</feature>
<evidence type="ECO:0000256" key="1">
    <source>
        <dbReference type="ARBA" id="ARBA00004123"/>
    </source>
</evidence>
<feature type="domain" description="C2H2-type" evidence="12">
    <location>
        <begin position="476"/>
        <end position="503"/>
    </location>
</feature>
<dbReference type="SUPFAM" id="SSF54695">
    <property type="entry name" value="POZ domain"/>
    <property type="match status" value="1"/>
</dbReference>
<feature type="domain" description="C2H2-type" evidence="12">
    <location>
        <begin position="324"/>
        <end position="351"/>
    </location>
</feature>
<dbReference type="Proteomes" id="UP000515135">
    <property type="component" value="Unplaced"/>
</dbReference>
<evidence type="ECO:0000256" key="4">
    <source>
        <dbReference type="ARBA" id="ARBA00022737"/>
    </source>
</evidence>
<feature type="domain" description="C2H2-type" evidence="12">
    <location>
        <begin position="295"/>
        <end position="323"/>
    </location>
</feature>
<dbReference type="KEGG" id="bbel:109486021"/>
<dbReference type="PROSITE" id="PS50157">
    <property type="entry name" value="ZINC_FINGER_C2H2_2"/>
    <property type="match status" value="12"/>
</dbReference>
<keyword evidence="7" id="KW-0539">Nucleus</keyword>
<dbReference type="Pfam" id="PF00651">
    <property type="entry name" value="BTB"/>
    <property type="match status" value="1"/>
</dbReference>
<evidence type="ECO:0000256" key="2">
    <source>
        <dbReference type="ARBA" id="ARBA00006991"/>
    </source>
</evidence>
<comment type="subcellular location">
    <subcellularLocation>
        <location evidence="1">Nucleus</location>
    </subcellularLocation>
</comment>
<feature type="region of interest" description="Disordered" evidence="10">
    <location>
        <begin position="167"/>
        <end position="231"/>
    </location>
</feature>
<keyword evidence="13" id="KW-1185">Reference proteome</keyword>
<feature type="domain" description="C2H2-type" evidence="12">
    <location>
        <begin position="616"/>
        <end position="643"/>
    </location>
</feature>
<dbReference type="GO" id="GO:0008270">
    <property type="term" value="F:zinc ion binding"/>
    <property type="evidence" value="ECO:0007669"/>
    <property type="project" value="UniProtKB-KW"/>
</dbReference>
<evidence type="ECO:0000256" key="3">
    <source>
        <dbReference type="ARBA" id="ARBA00022723"/>
    </source>
</evidence>
<accession>A0A6P5AFY7</accession>
<reference evidence="14" key="1">
    <citation type="submission" date="2025-08" db="UniProtKB">
        <authorList>
            <consortium name="RefSeq"/>
        </authorList>
    </citation>
    <scope>IDENTIFICATION</scope>
    <source>
        <tissue evidence="14">Gonad</tissue>
    </source>
</reference>
<dbReference type="GeneID" id="109486021"/>
<feature type="domain" description="C2H2-type" evidence="12">
    <location>
        <begin position="448"/>
        <end position="475"/>
    </location>
</feature>
<dbReference type="InterPro" id="IPR013087">
    <property type="entry name" value="Znf_C2H2_type"/>
</dbReference>
<keyword evidence="4" id="KW-0677">Repeat</keyword>
<evidence type="ECO:0000313" key="14">
    <source>
        <dbReference type="RefSeq" id="XP_019645274.1"/>
    </source>
</evidence>
<dbReference type="FunFam" id="3.30.160.60:FF:000446">
    <property type="entry name" value="Zinc finger protein"/>
    <property type="match status" value="1"/>
</dbReference>
<dbReference type="InterPro" id="IPR036236">
    <property type="entry name" value="Znf_C2H2_sf"/>
</dbReference>
<dbReference type="GO" id="GO:0000981">
    <property type="term" value="F:DNA-binding transcription factor activity, RNA polymerase II-specific"/>
    <property type="evidence" value="ECO:0007669"/>
    <property type="project" value="TreeGrafter"/>
</dbReference>
<evidence type="ECO:0000256" key="6">
    <source>
        <dbReference type="ARBA" id="ARBA00022833"/>
    </source>
</evidence>
<feature type="domain" description="BTB" evidence="11">
    <location>
        <begin position="54"/>
        <end position="120"/>
    </location>
</feature>
<feature type="domain" description="C2H2-type" evidence="12">
    <location>
        <begin position="681"/>
        <end position="708"/>
    </location>
</feature>
<keyword evidence="9" id="KW-0175">Coiled coil</keyword>
<dbReference type="PROSITE" id="PS50097">
    <property type="entry name" value="BTB"/>
    <property type="match status" value="1"/>
</dbReference>
<organism evidence="13 14">
    <name type="scientific">Branchiostoma belcheri</name>
    <name type="common">Amphioxus</name>
    <dbReference type="NCBI Taxonomy" id="7741"/>
    <lineage>
        <taxon>Eukaryota</taxon>
        <taxon>Metazoa</taxon>
        <taxon>Chordata</taxon>
        <taxon>Cephalochordata</taxon>
        <taxon>Leptocardii</taxon>
        <taxon>Amphioxiformes</taxon>
        <taxon>Branchiostomatidae</taxon>
        <taxon>Branchiostoma</taxon>
    </lineage>
</organism>
<protein>
    <submittedName>
        <fullName evidence="14">Zinc finger protein 135-like</fullName>
    </submittedName>
</protein>